<dbReference type="AlphaFoldDB" id="A0A0A9CEU0"/>
<accession>A0A0A9CEU0</accession>
<protein>
    <submittedName>
        <fullName evidence="2">Uncharacterized protein</fullName>
    </submittedName>
</protein>
<dbReference type="EMBL" id="GBRH01223824">
    <property type="protein sequence ID" value="JAD74071.1"/>
    <property type="molecule type" value="Transcribed_RNA"/>
</dbReference>
<evidence type="ECO:0000256" key="1">
    <source>
        <dbReference type="SAM" id="MobiDB-lite"/>
    </source>
</evidence>
<proteinExistence type="predicted"/>
<sequence>MDPATGEVRKRCTPWPTREDAGPGVSALMQLPTPVK</sequence>
<feature type="region of interest" description="Disordered" evidence="1">
    <location>
        <begin position="1"/>
        <end position="36"/>
    </location>
</feature>
<reference evidence="2" key="2">
    <citation type="journal article" date="2015" name="Data Brief">
        <title>Shoot transcriptome of the giant reed, Arundo donax.</title>
        <authorList>
            <person name="Barrero R.A."/>
            <person name="Guerrero F.D."/>
            <person name="Moolhuijzen P."/>
            <person name="Goolsby J.A."/>
            <person name="Tidwell J."/>
            <person name="Bellgard S.E."/>
            <person name="Bellgard M.I."/>
        </authorList>
    </citation>
    <scope>NUCLEOTIDE SEQUENCE</scope>
    <source>
        <tissue evidence="2">Shoot tissue taken approximately 20 cm above the soil surface</tissue>
    </source>
</reference>
<name>A0A0A9CEU0_ARUDO</name>
<organism evidence="2">
    <name type="scientific">Arundo donax</name>
    <name type="common">Giant reed</name>
    <name type="synonym">Donax arundinaceus</name>
    <dbReference type="NCBI Taxonomy" id="35708"/>
    <lineage>
        <taxon>Eukaryota</taxon>
        <taxon>Viridiplantae</taxon>
        <taxon>Streptophyta</taxon>
        <taxon>Embryophyta</taxon>
        <taxon>Tracheophyta</taxon>
        <taxon>Spermatophyta</taxon>
        <taxon>Magnoliopsida</taxon>
        <taxon>Liliopsida</taxon>
        <taxon>Poales</taxon>
        <taxon>Poaceae</taxon>
        <taxon>PACMAD clade</taxon>
        <taxon>Arundinoideae</taxon>
        <taxon>Arundineae</taxon>
        <taxon>Arundo</taxon>
    </lineage>
</organism>
<evidence type="ECO:0000313" key="2">
    <source>
        <dbReference type="EMBL" id="JAD74071.1"/>
    </source>
</evidence>
<reference evidence="2" key="1">
    <citation type="submission" date="2014-09" db="EMBL/GenBank/DDBJ databases">
        <authorList>
            <person name="Magalhaes I.L.F."/>
            <person name="Oliveira U."/>
            <person name="Santos F.R."/>
            <person name="Vidigal T.H.D.A."/>
            <person name="Brescovit A.D."/>
            <person name="Santos A.J."/>
        </authorList>
    </citation>
    <scope>NUCLEOTIDE SEQUENCE</scope>
    <source>
        <tissue evidence="2">Shoot tissue taken approximately 20 cm above the soil surface</tissue>
    </source>
</reference>